<dbReference type="InParanoid" id="B9SS88"/>
<accession>B9SS88</accession>
<dbReference type="EMBL" id="EQ974109">
    <property type="protein sequence ID" value="EEF33531.1"/>
    <property type="molecule type" value="Genomic_DNA"/>
</dbReference>
<protein>
    <recommendedName>
        <fullName evidence="4">Rx N-terminal domain-containing protein</fullName>
    </recommendedName>
</protein>
<dbReference type="AlphaFoldDB" id="B9SS88"/>
<reference evidence="3" key="1">
    <citation type="journal article" date="2010" name="Nat. Biotechnol.">
        <title>Draft genome sequence of the oilseed species Ricinus communis.</title>
        <authorList>
            <person name="Chan A.P."/>
            <person name="Crabtree J."/>
            <person name="Zhao Q."/>
            <person name="Lorenzi H."/>
            <person name="Orvis J."/>
            <person name="Puiu D."/>
            <person name="Melake-Berhan A."/>
            <person name="Jones K.M."/>
            <person name="Redman J."/>
            <person name="Chen G."/>
            <person name="Cahoon E.B."/>
            <person name="Gedil M."/>
            <person name="Stanke M."/>
            <person name="Haas B.J."/>
            <person name="Wortman J.R."/>
            <person name="Fraser-Liggett C.M."/>
            <person name="Ravel J."/>
            <person name="Rabinowicz P.D."/>
        </authorList>
    </citation>
    <scope>NUCLEOTIDE SEQUENCE [LARGE SCALE GENOMIC DNA]</scope>
    <source>
        <strain evidence="3">cv. Hale</strain>
    </source>
</reference>
<name>B9SS88_RICCO</name>
<feature type="coiled-coil region" evidence="1">
    <location>
        <begin position="32"/>
        <end position="59"/>
    </location>
</feature>
<evidence type="ECO:0000313" key="3">
    <source>
        <dbReference type="Proteomes" id="UP000008311"/>
    </source>
</evidence>
<keyword evidence="1" id="KW-0175">Coiled coil</keyword>
<evidence type="ECO:0000313" key="2">
    <source>
        <dbReference type="EMBL" id="EEF33531.1"/>
    </source>
</evidence>
<keyword evidence="3" id="KW-1185">Reference proteome</keyword>
<dbReference type="Proteomes" id="UP000008311">
    <property type="component" value="Unassembled WGS sequence"/>
</dbReference>
<evidence type="ECO:0000256" key="1">
    <source>
        <dbReference type="SAM" id="Coils"/>
    </source>
</evidence>
<sequence>MLEMKLQKLIALAMDMDRAIVITEKVKNSSTFKTWKTRVEEIQTEVRALLNEYESISQSKKKKKVSLSQKMEEKCMEVSGLVEEGTVMIAHF</sequence>
<gene>
    <name evidence="2" type="ORF">RCOM_0619250</name>
</gene>
<evidence type="ECO:0008006" key="4">
    <source>
        <dbReference type="Google" id="ProtNLM"/>
    </source>
</evidence>
<proteinExistence type="predicted"/>
<organism evidence="2 3">
    <name type="scientific">Ricinus communis</name>
    <name type="common">Castor bean</name>
    <dbReference type="NCBI Taxonomy" id="3988"/>
    <lineage>
        <taxon>Eukaryota</taxon>
        <taxon>Viridiplantae</taxon>
        <taxon>Streptophyta</taxon>
        <taxon>Embryophyta</taxon>
        <taxon>Tracheophyta</taxon>
        <taxon>Spermatophyta</taxon>
        <taxon>Magnoliopsida</taxon>
        <taxon>eudicotyledons</taxon>
        <taxon>Gunneridae</taxon>
        <taxon>Pentapetalae</taxon>
        <taxon>rosids</taxon>
        <taxon>fabids</taxon>
        <taxon>Malpighiales</taxon>
        <taxon>Euphorbiaceae</taxon>
        <taxon>Acalyphoideae</taxon>
        <taxon>Acalypheae</taxon>
        <taxon>Ricinus</taxon>
    </lineage>
</organism>